<keyword evidence="1" id="KW-0547">Nucleotide-binding</keyword>
<dbReference type="EMBL" id="BAAAUV010000001">
    <property type="protein sequence ID" value="GAA3194409.1"/>
    <property type="molecule type" value="Genomic_DNA"/>
</dbReference>
<evidence type="ECO:0000259" key="3">
    <source>
        <dbReference type="Pfam" id="PF13191"/>
    </source>
</evidence>
<dbReference type="Pfam" id="PF13191">
    <property type="entry name" value="AAA_16"/>
    <property type="match status" value="1"/>
</dbReference>
<feature type="domain" description="Orc1-like AAA ATPase" evidence="3">
    <location>
        <begin position="3"/>
        <end position="139"/>
    </location>
</feature>
<dbReference type="SUPFAM" id="SSF52540">
    <property type="entry name" value="P-loop containing nucleoside triphosphate hydrolases"/>
    <property type="match status" value="1"/>
</dbReference>
<evidence type="ECO:0000256" key="1">
    <source>
        <dbReference type="ARBA" id="ARBA00022741"/>
    </source>
</evidence>
<evidence type="ECO:0000313" key="5">
    <source>
        <dbReference type="Proteomes" id="UP001501237"/>
    </source>
</evidence>
<reference evidence="5" key="1">
    <citation type="journal article" date="2019" name="Int. J. Syst. Evol. Microbiol.">
        <title>The Global Catalogue of Microorganisms (GCM) 10K type strain sequencing project: providing services to taxonomists for standard genome sequencing and annotation.</title>
        <authorList>
            <consortium name="The Broad Institute Genomics Platform"/>
            <consortium name="The Broad Institute Genome Sequencing Center for Infectious Disease"/>
            <person name="Wu L."/>
            <person name="Ma J."/>
        </authorList>
    </citation>
    <scope>NUCLEOTIDE SEQUENCE [LARGE SCALE GENOMIC DNA]</scope>
    <source>
        <strain evidence="5">JCM 9377</strain>
    </source>
</reference>
<gene>
    <name evidence="4" type="ORF">GCM10010468_04200</name>
</gene>
<protein>
    <recommendedName>
        <fullName evidence="3">Orc1-like AAA ATPase domain-containing protein</fullName>
    </recommendedName>
</protein>
<name>A0ABP6PXQ5_9ACTN</name>
<organism evidence="4 5">
    <name type="scientific">Actinocorallia longicatena</name>
    <dbReference type="NCBI Taxonomy" id="111803"/>
    <lineage>
        <taxon>Bacteria</taxon>
        <taxon>Bacillati</taxon>
        <taxon>Actinomycetota</taxon>
        <taxon>Actinomycetes</taxon>
        <taxon>Streptosporangiales</taxon>
        <taxon>Thermomonosporaceae</taxon>
        <taxon>Actinocorallia</taxon>
    </lineage>
</organism>
<dbReference type="PANTHER" id="PTHR16305:SF28">
    <property type="entry name" value="GUANYLATE CYCLASE DOMAIN-CONTAINING PROTEIN"/>
    <property type="match status" value="1"/>
</dbReference>
<evidence type="ECO:0000256" key="2">
    <source>
        <dbReference type="ARBA" id="ARBA00022840"/>
    </source>
</evidence>
<keyword evidence="2" id="KW-0067">ATP-binding</keyword>
<proteinExistence type="predicted"/>
<accession>A0ABP6PXQ5</accession>
<dbReference type="InterPro" id="IPR027417">
    <property type="entry name" value="P-loop_NTPase"/>
</dbReference>
<dbReference type="PANTHER" id="PTHR16305">
    <property type="entry name" value="TESTICULAR SOLUBLE ADENYLYL CYCLASE"/>
    <property type="match status" value="1"/>
</dbReference>
<dbReference type="Proteomes" id="UP001501237">
    <property type="component" value="Unassembled WGS sequence"/>
</dbReference>
<evidence type="ECO:0000313" key="4">
    <source>
        <dbReference type="EMBL" id="GAA3194409.1"/>
    </source>
</evidence>
<dbReference type="InterPro" id="IPR041664">
    <property type="entry name" value="AAA_16"/>
</dbReference>
<keyword evidence="5" id="KW-1185">Reference proteome</keyword>
<comment type="caution">
    <text evidence="4">The sequence shown here is derived from an EMBL/GenBank/DDBJ whole genome shotgun (WGS) entry which is preliminary data.</text>
</comment>
<sequence length="469" mass="50025">MLERETATAALAGYAAEARRGAGRLVLVGGEAGIGKSALLEQCERDLPQARWSWGACDGLSTPRPLGPLFDVAEQLGGTLLELSRAGAGRDELFRGLLREVGDPDTLDVVVVEDVHWADEATLDLVRFLGRRLHRAAVLLLVTYRSDGLAASDPLRVALGDLAAQRSARRIDLAPLSARAVHVLAGGSAADAATLHRLTGGNPFYVAEVVRSGTPGVPGSARDAVLARAARLSPAAREVLDTAALTGSRVESRLLESVVPCPSPVMDELIASSLVIWDDSRLRFRHEIARLAIEGAVSFHRSRGIHAMVLATLDAQGCDDDARMAFHAEAAADPPAVVRHATAAARRAAWLASHREAAAQYRRALRFAADADADAATLAELYEGLAEEAALLDQWQDAAEACERALLEWRVAGDRLREGDTLRRLSRISWNMCHGETVAAEAAVAVLEPLGPGVELAWAYATLANQKML</sequence>